<dbReference type="Proteomes" id="UP001431693">
    <property type="component" value="Unassembled WGS sequence"/>
</dbReference>
<protein>
    <submittedName>
        <fullName evidence="2">DUF3825 domain-containing protein</fullName>
    </submittedName>
</protein>
<dbReference type="EMBL" id="JASJEX010000002">
    <property type="protein sequence ID" value="MDJ1129097.1"/>
    <property type="molecule type" value="Genomic_DNA"/>
</dbReference>
<proteinExistence type="predicted"/>
<sequence length="430" mass="48224">MVETARSVTPRSLAEHAAGSADYLKAPVPSDVLARLPEDFARLVNVPDKPRAQLEGAGVVDVAESLAEAWTLAREAGALRLFEDKVVFPVVMGGAGGEVSLREGDPARSHGKPWFVCYVFLPTRREPHPSLALLDWAWLGHGRLEGFLSELADLALKESWDFAGADDGHPYEILRSFITTTFYRLQSQGKVRVSADGSFAAFNTGLVDRHYDDIFACFEPNPRGPQPWVWVGFAGAGNRRLTKRVNGCFMPRPERATYVDRLEDLLFHPDRELFPDYEHILLEHPERLPLGFVSDELRVDEEATELVDRIAAAADEDRPALYRDLCEVLEDELRLFNRLKSRVDAAIDIAKKRVSWNFKTAIPCYYPKADAMSLLLPLCLTDDDHADAALVVQLLESGNYQGQTVLTMEMAYKNARLICRPDSDWLTPNR</sequence>
<gene>
    <name evidence="2" type="ORF">QJ043_03230</name>
</gene>
<reference evidence="2" key="1">
    <citation type="submission" date="2023-05" db="EMBL/GenBank/DDBJ databases">
        <title>[olsenella] sp. nov., isolated from a pig farm feces dump.</title>
        <authorList>
            <person name="Chang Y.-H."/>
        </authorList>
    </citation>
    <scope>NUCLEOTIDE SEQUENCE</scope>
    <source>
        <strain evidence="2">YH-ols2217</strain>
    </source>
</reference>
<feature type="domain" description="DUF3825" evidence="1">
    <location>
        <begin position="151"/>
        <end position="425"/>
    </location>
</feature>
<evidence type="ECO:0000313" key="2">
    <source>
        <dbReference type="EMBL" id="MDJ1129097.1"/>
    </source>
</evidence>
<evidence type="ECO:0000259" key="1">
    <source>
        <dbReference type="Pfam" id="PF12873"/>
    </source>
</evidence>
<keyword evidence="3" id="KW-1185">Reference proteome</keyword>
<dbReference type="InterPro" id="IPR024437">
    <property type="entry name" value="DUF3825"/>
</dbReference>
<evidence type="ECO:0000313" key="3">
    <source>
        <dbReference type="Proteomes" id="UP001431693"/>
    </source>
</evidence>
<organism evidence="2 3">
    <name type="scientific">Kribbibacterium absianum</name>
    <dbReference type="NCBI Taxonomy" id="3044210"/>
    <lineage>
        <taxon>Bacteria</taxon>
        <taxon>Bacillati</taxon>
        <taxon>Actinomycetota</taxon>
        <taxon>Coriobacteriia</taxon>
        <taxon>Coriobacteriales</taxon>
        <taxon>Kribbibacteriaceae</taxon>
        <taxon>Kribbibacterium</taxon>
    </lineage>
</organism>
<accession>A0ABT6ZJ62</accession>
<name>A0ABT6ZJ62_9ACTN</name>
<dbReference type="Pfam" id="PF12873">
    <property type="entry name" value="DUF3825"/>
    <property type="match status" value="1"/>
</dbReference>
<dbReference type="RefSeq" id="WP_283713831.1">
    <property type="nucleotide sequence ID" value="NZ_JASJEW010000007.1"/>
</dbReference>
<comment type="caution">
    <text evidence="2">The sequence shown here is derived from an EMBL/GenBank/DDBJ whole genome shotgun (WGS) entry which is preliminary data.</text>
</comment>